<protein>
    <recommendedName>
        <fullName evidence="15">Ribosomal RNA-processing protein 8</fullName>
        <ecNumber evidence="15">2.1.1.-</ecNumber>
    </recommendedName>
</protein>
<feature type="region of interest" description="Disordered" evidence="16">
    <location>
        <begin position="1"/>
        <end position="151"/>
    </location>
</feature>
<comment type="cofactor">
    <cofactor evidence="1">
        <name>Mg(2+)</name>
        <dbReference type="ChEBI" id="CHEBI:18420"/>
    </cofactor>
</comment>
<dbReference type="CDD" id="cd06223">
    <property type="entry name" value="PRTases_typeI"/>
    <property type="match status" value="1"/>
</dbReference>
<dbReference type="PANTHER" id="PTHR12787">
    <property type="entry name" value="RIBOSOMAL RNA-PROCESSING PROTEIN 8"/>
    <property type="match status" value="1"/>
</dbReference>
<feature type="compositionally biased region" description="Polar residues" evidence="16">
    <location>
        <begin position="138"/>
        <end position="150"/>
    </location>
</feature>
<keyword evidence="13" id="KW-0342">GTP-binding</keyword>
<keyword evidence="19" id="KW-1185">Reference proteome</keyword>
<dbReference type="GO" id="GO:0004845">
    <property type="term" value="F:uracil phosphoribosyltransferase activity"/>
    <property type="evidence" value="ECO:0007669"/>
    <property type="project" value="UniProtKB-ARBA"/>
</dbReference>
<dbReference type="Pfam" id="PF05148">
    <property type="entry name" value="Methyltransf_8"/>
    <property type="match status" value="1"/>
</dbReference>
<evidence type="ECO:0000256" key="15">
    <source>
        <dbReference type="RuleBase" id="RU365074"/>
    </source>
</evidence>
<dbReference type="InterPro" id="IPR029057">
    <property type="entry name" value="PRTase-like"/>
</dbReference>
<dbReference type="EMBL" id="JANKHO010000005">
    <property type="protein sequence ID" value="KAJ3517989.1"/>
    <property type="molecule type" value="Genomic_DNA"/>
</dbReference>
<evidence type="ECO:0000256" key="8">
    <source>
        <dbReference type="ARBA" id="ARBA00022603"/>
    </source>
</evidence>
<evidence type="ECO:0000313" key="18">
    <source>
        <dbReference type="EMBL" id="KAJ3517989.1"/>
    </source>
</evidence>
<feature type="compositionally biased region" description="Basic residues" evidence="16">
    <location>
        <begin position="112"/>
        <end position="121"/>
    </location>
</feature>
<dbReference type="SUPFAM" id="SSF53335">
    <property type="entry name" value="S-adenosyl-L-methionine-dependent methyltransferases"/>
    <property type="match status" value="1"/>
</dbReference>
<proteinExistence type="inferred from homology"/>
<evidence type="ECO:0000256" key="14">
    <source>
        <dbReference type="ARBA" id="ARBA00023242"/>
    </source>
</evidence>
<comment type="pathway">
    <text evidence="3">Pyrimidine metabolism; UMP biosynthesis via salvage pathway; UMP from uracil: step 1/1.</text>
</comment>
<evidence type="ECO:0000256" key="4">
    <source>
        <dbReference type="ARBA" id="ARBA00006301"/>
    </source>
</evidence>
<keyword evidence="6" id="KW-0021">Allosteric enzyme</keyword>
<feature type="domain" description="Phosphoribosyltransferase" evidence="17">
    <location>
        <begin position="326"/>
        <end position="529"/>
    </location>
</feature>
<evidence type="ECO:0000256" key="10">
    <source>
        <dbReference type="ARBA" id="ARBA00022679"/>
    </source>
</evidence>
<evidence type="ECO:0000256" key="12">
    <source>
        <dbReference type="ARBA" id="ARBA00022741"/>
    </source>
</evidence>
<dbReference type="FunFam" id="1.10.10.2150:FF:000001">
    <property type="entry name" value="Ribosomal RNA-processing protein 8"/>
    <property type="match status" value="1"/>
</dbReference>
<dbReference type="SUPFAM" id="SSF53271">
    <property type="entry name" value="PRTase-like"/>
    <property type="match status" value="1"/>
</dbReference>
<keyword evidence="8 15" id="KW-0489">Methyltransferase</keyword>
<organism evidence="18 19">
    <name type="scientific">Agrocybe chaxingu</name>
    <dbReference type="NCBI Taxonomy" id="84603"/>
    <lineage>
        <taxon>Eukaryota</taxon>
        <taxon>Fungi</taxon>
        <taxon>Dikarya</taxon>
        <taxon>Basidiomycota</taxon>
        <taxon>Agaricomycotina</taxon>
        <taxon>Agaricomycetes</taxon>
        <taxon>Agaricomycetidae</taxon>
        <taxon>Agaricales</taxon>
        <taxon>Agaricineae</taxon>
        <taxon>Strophariaceae</taxon>
        <taxon>Agrocybe</taxon>
    </lineage>
</organism>
<dbReference type="EC" id="2.1.1.-" evidence="15"/>
<dbReference type="PANTHER" id="PTHR12787:SF0">
    <property type="entry name" value="RIBOSOMAL RNA-PROCESSING PROTEIN 8"/>
    <property type="match status" value="1"/>
</dbReference>
<evidence type="ECO:0000256" key="2">
    <source>
        <dbReference type="ARBA" id="ARBA00004604"/>
    </source>
</evidence>
<dbReference type="GO" id="GO:0005730">
    <property type="term" value="C:nucleolus"/>
    <property type="evidence" value="ECO:0007669"/>
    <property type="project" value="UniProtKB-SubCell"/>
</dbReference>
<dbReference type="Pfam" id="PF14681">
    <property type="entry name" value="UPRTase"/>
    <property type="match status" value="1"/>
</dbReference>
<evidence type="ECO:0000256" key="9">
    <source>
        <dbReference type="ARBA" id="ARBA00022676"/>
    </source>
</evidence>
<dbReference type="NCBIfam" id="NF001097">
    <property type="entry name" value="PRK00129.1"/>
    <property type="match status" value="1"/>
</dbReference>
<keyword evidence="12" id="KW-0547">Nucleotide-binding</keyword>
<comment type="function">
    <text evidence="15">S-adenosyl-L-methionine-dependent methyltransferase that specifically methylates the N(1) position of adenine in helix 25.1 in 25S rRNA. Required both for ribosomal 40S and 60S subunits biogenesis. Required for efficient pre-rRNA cleavage at site A2.</text>
</comment>
<dbReference type="InterPro" id="IPR007823">
    <property type="entry name" value="RRP8"/>
</dbReference>
<dbReference type="GO" id="GO:0005737">
    <property type="term" value="C:cytoplasm"/>
    <property type="evidence" value="ECO:0007669"/>
    <property type="project" value="UniProtKB-ARBA"/>
</dbReference>
<dbReference type="Gene3D" id="1.10.10.2150">
    <property type="entry name" value="Ribosomal RNA-processing protein 8, N-terminal domain"/>
    <property type="match status" value="1"/>
</dbReference>
<keyword evidence="11 15" id="KW-0949">S-adenosyl-L-methionine</keyword>
<dbReference type="InterPro" id="IPR029063">
    <property type="entry name" value="SAM-dependent_MTases_sf"/>
</dbReference>
<reference evidence="18" key="1">
    <citation type="submission" date="2022-07" db="EMBL/GenBank/DDBJ databases">
        <title>Genome Sequence of Agrocybe chaxingu.</title>
        <authorList>
            <person name="Buettner E."/>
        </authorList>
    </citation>
    <scope>NUCLEOTIDE SEQUENCE</scope>
    <source>
        <strain evidence="18">MP-N11</strain>
    </source>
</reference>
<keyword evidence="14 15" id="KW-0539">Nucleus</keyword>
<dbReference type="InterPro" id="IPR000836">
    <property type="entry name" value="PRTase_dom"/>
</dbReference>
<dbReference type="GO" id="GO:0005525">
    <property type="term" value="F:GTP binding"/>
    <property type="evidence" value="ECO:0007669"/>
    <property type="project" value="UniProtKB-KW"/>
</dbReference>
<evidence type="ECO:0000256" key="16">
    <source>
        <dbReference type="SAM" id="MobiDB-lite"/>
    </source>
</evidence>
<evidence type="ECO:0000256" key="6">
    <source>
        <dbReference type="ARBA" id="ARBA00022533"/>
    </source>
</evidence>
<dbReference type="Gene3D" id="3.40.50.2020">
    <property type="match status" value="1"/>
</dbReference>
<evidence type="ECO:0000256" key="5">
    <source>
        <dbReference type="ARBA" id="ARBA00009516"/>
    </source>
</evidence>
<feature type="compositionally biased region" description="Basic and acidic residues" evidence="16">
    <location>
        <begin position="30"/>
        <end position="48"/>
    </location>
</feature>
<name>A0A9W8TGC3_9AGAR</name>
<dbReference type="GO" id="GO:0016433">
    <property type="term" value="F:rRNA (adenine) methyltransferase activity"/>
    <property type="evidence" value="ECO:0007669"/>
    <property type="project" value="UniProtKB-ARBA"/>
</dbReference>
<gene>
    <name evidence="18" type="ORF">NLJ89_g171</name>
</gene>
<dbReference type="OrthoDB" id="10258825at2759"/>
<evidence type="ECO:0000256" key="7">
    <source>
        <dbReference type="ARBA" id="ARBA00022552"/>
    </source>
</evidence>
<keyword evidence="9" id="KW-0328">Glycosyltransferase</keyword>
<accession>A0A9W8TGC3</accession>
<comment type="caution">
    <text evidence="18">The sequence shown here is derived from an EMBL/GenBank/DDBJ whole genome shotgun (WGS) entry which is preliminary data.</text>
</comment>
<dbReference type="CDD" id="cd02440">
    <property type="entry name" value="AdoMet_MTases"/>
    <property type="match status" value="1"/>
</dbReference>
<comment type="similarity">
    <text evidence="4 15">Belongs to the methyltransferase superfamily. RRP8 family.</text>
</comment>
<evidence type="ECO:0000256" key="1">
    <source>
        <dbReference type="ARBA" id="ARBA00001946"/>
    </source>
</evidence>
<dbReference type="Proteomes" id="UP001148786">
    <property type="component" value="Unassembled WGS sequence"/>
</dbReference>
<evidence type="ECO:0000259" key="17">
    <source>
        <dbReference type="Pfam" id="PF14681"/>
    </source>
</evidence>
<comment type="subcellular location">
    <subcellularLocation>
        <location evidence="2 15">Nucleus</location>
        <location evidence="2 15">Nucleolus</location>
    </subcellularLocation>
</comment>
<sequence>MSLFQVPGWSMASAPVREEPQHASKKRKRPSADTHRLEAAEVNIDKLISKLAHPQPGENPANSKGKAKAQDPGRNARFRKKQKLVADSADAPEKRPSASSSEGKAPPSSPTKSKRERKKIAKSNPPATEVTSKRARPSSPQQEAASSRLTALQKGMKESLDGARFRLINETLYKSDSRAAHTMMQEDPKVFEEYHMGFRHQVLSWPTNPVEHYISTFSTYPKKTLFVDLGCGDAALARGLLPKGISVISFDLVSDGKFVVEADICDKIPLPGSEPAEAEKSGGEGQIVDVVVCALSLMGVNWVQCIREAWRVLKSGTTMPNGKVSVVSHPLINAELSKLRQSSTTPKDFRQGVDTISLLLGYEATRDLEEESFTGKTPVASFTGSRVKHSVGLTPILRAGLGMSDALLKLFPSAPVYHLGLFREKVTLQPVEYYSKLPPYPTVDQVFVLDPLIATGGTAVAALTMISDWGVPVKNIKLLCVLASEQGLKHVQEEYPELEIWVAGVDKELTAQGIISPGLGDSGDRLFNTIRA</sequence>
<dbReference type="FunFam" id="3.40.50.2020:FF:000003">
    <property type="entry name" value="Uracil phosphoribosyltransferase"/>
    <property type="match status" value="1"/>
</dbReference>
<keyword evidence="7 15" id="KW-0698">rRNA processing</keyword>
<dbReference type="AlphaFoldDB" id="A0A9W8TGC3"/>
<evidence type="ECO:0000256" key="11">
    <source>
        <dbReference type="ARBA" id="ARBA00022691"/>
    </source>
</evidence>
<evidence type="ECO:0000256" key="3">
    <source>
        <dbReference type="ARBA" id="ARBA00005180"/>
    </source>
</evidence>
<evidence type="ECO:0000256" key="13">
    <source>
        <dbReference type="ARBA" id="ARBA00023134"/>
    </source>
</evidence>
<dbReference type="InterPro" id="IPR042036">
    <property type="entry name" value="RRP8_N"/>
</dbReference>
<comment type="similarity">
    <text evidence="5">Belongs to the UPRTase family.</text>
</comment>
<dbReference type="GO" id="GO:0042273">
    <property type="term" value="P:ribosomal large subunit biogenesis"/>
    <property type="evidence" value="ECO:0007669"/>
    <property type="project" value="TreeGrafter"/>
</dbReference>
<evidence type="ECO:0000313" key="19">
    <source>
        <dbReference type="Proteomes" id="UP001148786"/>
    </source>
</evidence>
<keyword evidence="10 15" id="KW-0808">Transferase</keyword>